<reference evidence="3" key="1">
    <citation type="submission" date="2006-10" db="EMBL/GenBank/DDBJ databases">
        <authorList>
            <person name="Amadeo P."/>
            <person name="Zhao Q."/>
            <person name="Wortman J."/>
            <person name="Fraser-Liggett C."/>
            <person name="Carlton J."/>
        </authorList>
    </citation>
    <scope>NUCLEOTIDE SEQUENCE</scope>
    <source>
        <strain evidence="3">G3</strain>
    </source>
</reference>
<dbReference type="SMR" id="A2FL81"/>
<evidence type="ECO:0000259" key="2">
    <source>
        <dbReference type="Pfam" id="PF01138"/>
    </source>
</evidence>
<proteinExistence type="inferred from homology"/>
<gene>
    <name evidence="3" type="ORF">TVAG_441560</name>
</gene>
<dbReference type="InParanoid" id="A2FL81"/>
<dbReference type="Proteomes" id="UP000001542">
    <property type="component" value="Unassembled WGS sequence"/>
</dbReference>
<dbReference type="GO" id="GO:0071051">
    <property type="term" value="P:poly(A)-dependent snoRNA 3'-end processing"/>
    <property type="evidence" value="ECO:0000318"/>
    <property type="project" value="GO_Central"/>
</dbReference>
<dbReference type="VEuPathDB" id="TrichDB:TVAG_441560"/>
<dbReference type="GO" id="GO:0071028">
    <property type="term" value="P:nuclear mRNA surveillance"/>
    <property type="evidence" value="ECO:0000318"/>
    <property type="project" value="GO_Central"/>
</dbReference>
<dbReference type="InterPro" id="IPR001247">
    <property type="entry name" value="ExoRNase_PH_dom1"/>
</dbReference>
<dbReference type="GO" id="GO:0000176">
    <property type="term" value="C:nuclear exosome (RNase complex)"/>
    <property type="evidence" value="ECO:0000318"/>
    <property type="project" value="GO_Central"/>
</dbReference>
<evidence type="ECO:0000313" key="3">
    <source>
        <dbReference type="EMBL" id="EAX94337.1"/>
    </source>
</evidence>
<dbReference type="InterPro" id="IPR050080">
    <property type="entry name" value="RNase_PH"/>
</dbReference>
<dbReference type="GO" id="GO:0016075">
    <property type="term" value="P:rRNA catabolic process"/>
    <property type="evidence" value="ECO:0000318"/>
    <property type="project" value="GO_Central"/>
</dbReference>
<dbReference type="OrthoDB" id="27298at2759"/>
<dbReference type="SUPFAM" id="SSF54211">
    <property type="entry name" value="Ribosomal protein S5 domain 2-like"/>
    <property type="match status" value="1"/>
</dbReference>
<reference evidence="3" key="2">
    <citation type="journal article" date="2007" name="Science">
        <title>Draft genome sequence of the sexually transmitted pathogen Trichomonas vaginalis.</title>
        <authorList>
            <person name="Carlton J.M."/>
            <person name="Hirt R.P."/>
            <person name="Silva J.C."/>
            <person name="Delcher A.L."/>
            <person name="Schatz M."/>
            <person name="Zhao Q."/>
            <person name="Wortman J.R."/>
            <person name="Bidwell S.L."/>
            <person name="Alsmark U.C.M."/>
            <person name="Besteiro S."/>
            <person name="Sicheritz-Ponten T."/>
            <person name="Noel C.J."/>
            <person name="Dacks J.B."/>
            <person name="Foster P.G."/>
            <person name="Simillion C."/>
            <person name="Van de Peer Y."/>
            <person name="Miranda-Saavedra D."/>
            <person name="Barton G.J."/>
            <person name="Westrop G.D."/>
            <person name="Mueller S."/>
            <person name="Dessi D."/>
            <person name="Fiori P.L."/>
            <person name="Ren Q."/>
            <person name="Paulsen I."/>
            <person name="Zhang H."/>
            <person name="Bastida-Corcuera F.D."/>
            <person name="Simoes-Barbosa A."/>
            <person name="Brown M.T."/>
            <person name="Hayes R.D."/>
            <person name="Mukherjee M."/>
            <person name="Okumura C.Y."/>
            <person name="Schneider R."/>
            <person name="Smith A.J."/>
            <person name="Vanacova S."/>
            <person name="Villalvazo M."/>
            <person name="Haas B.J."/>
            <person name="Pertea M."/>
            <person name="Feldblyum T.V."/>
            <person name="Utterback T.R."/>
            <person name="Shu C.L."/>
            <person name="Osoegawa K."/>
            <person name="de Jong P.J."/>
            <person name="Hrdy I."/>
            <person name="Horvathova L."/>
            <person name="Zubacova Z."/>
            <person name="Dolezal P."/>
            <person name="Malik S.B."/>
            <person name="Logsdon J.M. Jr."/>
            <person name="Henze K."/>
            <person name="Gupta A."/>
            <person name="Wang C.C."/>
            <person name="Dunne R.L."/>
            <person name="Upcroft J.A."/>
            <person name="Upcroft P."/>
            <person name="White O."/>
            <person name="Salzberg S.L."/>
            <person name="Tang P."/>
            <person name="Chiu C.-H."/>
            <person name="Lee Y.-S."/>
            <person name="Embley T.M."/>
            <person name="Coombs G.H."/>
            <person name="Mottram J.C."/>
            <person name="Tachezy J."/>
            <person name="Fraser-Liggett C.M."/>
            <person name="Johnson P.J."/>
        </authorList>
    </citation>
    <scope>NUCLEOTIDE SEQUENCE [LARGE SCALE GENOMIC DNA]</scope>
    <source>
        <strain evidence="3">G3</strain>
    </source>
</reference>
<dbReference type="GO" id="GO:0034475">
    <property type="term" value="P:U4 snRNA 3'-end processing"/>
    <property type="evidence" value="ECO:0000318"/>
    <property type="project" value="GO_Central"/>
</dbReference>
<dbReference type="InterPro" id="IPR020568">
    <property type="entry name" value="Ribosomal_Su5_D2-typ_SF"/>
</dbReference>
<dbReference type="InterPro" id="IPR036345">
    <property type="entry name" value="ExoRNase_PH_dom2_sf"/>
</dbReference>
<keyword evidence="4" id="KW-1185">Reference proteome</keyword>
<dbReference type="eggNOG" id="KOG1068">
    <property type="taxonomic scope" value="Eukaryota"/>
</dbReference>
<evidence type="ECO:0000256" key="1">
    <source>
        <dbReference type="ARBA" id="ARBA00006678"/>
    </source>
</evidence>
<name>A2FL81_TRIV3</name>
<dbReference type="GO" id="GO:0000177">
    <property type="term" value="C:cytoplasmic exosome (RNase complex)"/>
    <property type="evidence" value="ECO:0000318"/>
    <property type="project" value="GO_Central"/>
</dbReference>
<dbReference type="PANTHER" id="PTHR11953:SF0">
    <property type="entry name" value="EXOSOME COMPLEX COMPONENT RRP41"/>
    <property type="match status" value="1"/>
</dbReference>
<dbReference type="VEuPathDB" id="TrichDB:TVAGG3_0569600"/>
<dbReference type="RefSeq" id="XP_001307267.1">
    <property type="nucleotide sequence ID" value="XM_001307266.1"/>
</dbReference>
<dbReference type="Gene3D" id="3.30.230.70">
    <property type="entry name" value="GHMP Kinase, N-terminal domain"/>
    <property type="match status" value="1"/>
</dbReference>
<dbReference type="KEGG" id="tva:4752068"/>
<sequence>MSLKIGVRLGDIKGAAGSAYVELNDTKVFAAVYGPMEPENQQQDSALTGIVDCIIEDAWQNTKEYDALCHKLLHTFSSTIFHKKYFKTLIRISITILEKGELVQDATTLAGSLALIDAGIEMKDFVVSCNCGLVDGKFLPFTSSPRSVRVAILPSTNEIVETEVIGRISPDEMKEAVHTATDGCLNLIESIRGYFKNRVQTNH</sequence>
<dbReference type="GO" id="GO:0005730">
    <property type="term" value="C:nucleolus"/>
    <property type="evidence" value="ECO:0000318"/>
    <property type="project" value="GO_Central"/>
</dbReference>
<dbReference type="EMBL" id="DS113863">
    <property type="protein sequence ID" value="EAX94337.1"/>
    <property type="molecule type" value="Genomic_DNA"/>
</dbReference>
<organism evidence="3 4">
    <name type="scientific">Trichomonas vaginalis (strain ATCC PRA-98 / G3)</name>
    <dbReference type="NCBI Taxonomy" id="412133"/>
    <lineage>
        <taxon>Eukaryota</taxon>
        <taxon>Metamonada</taxon>
        <taxon>Parabasalia</taxon>
        <taxon>Trichomonadida</taxon>
        <taxon>Trichomonadidae</taxon>
        <taxon>Trichomonas</taxon>
    </lineage>
</organism>
<evidence type="ECO:0000313" key="4">
    <source>
        <dbReference type="Proteomes" id="UP000001542"/>
    </source>
</evidence>
<dbReference type="AlphaFoldDB" id="A2FL81"/>
<dbReference type="STRING" id="5722.A2FL81"/>
<dbReference type="GO" id="GO:0003723">
    <property type="term" value="F:RNA binding"/>
    <property type="evidence" value="ECO:0000318"/>
    <property type="project" value="GO_Central"/>
</dbReference>
<dbReference type="InterPro" id="IPR027408">
    <property type="entry name" value="PNPase/RNase_PH_dom_sf"/>
</dbReference>
<accession>A2FL81</accession>
<comment type="similarity">
    <text evidence="1">Belongs to the RNase PH family.</text>
</comment>
<dbReference type="SUPFAM" id="SSF55666">
    <property type="entry name" value="Ribonuclease PH domain 2-like"/>
    <property type="match status" value="1"/>
</dbReference>
<dbReference type="Pfam" id="PF01138">
    <property type="entry name" value="RNase_PH"/>
    <property type="match status" value="1"/>
</dbReference>
<dbReference type="PANTHER" id="PTHR11953">
    <property type="entry name" value="EXOSOME COMPLEX COMPONENT"/>
    <property type="match status" value="1"/>
</dbReference>
<feature type="domain" description="Exoribonuclease phosphorolytic" evidence="2">
    <location>
        <begin position="5"/>
        <end position="121"/>
    </location>
</feature>
<protein>
    <submittedName>
        <fullName evidence="3">3' exoribonuclease family, domain 1 containing protein</fullName>
    </submittedName>
</protein>